<protein>
    <submittedName>
        <fullName evidence="1">Uncharacterized protein</fullName>
    </submittedName>
</protein>
<name>E6VN07_RHOPX</name>
<organism evidence="1 2">
    <name type="scientific">Rhodopseudomonas palustris (strain DX-1)</name>
    <dbReference type="NCBI Taxonomy" id="652103"/>
    <lineage>
        <taxon>Bacteria</taxon>
        <taxon>Pseudomonadati</taxon>
        <taxon>Pseudomonadota</taxon>
        <taxon>Alphaproteobacteria</taxon>
        <taxon>Hyphomicrobiales</taxon>
        <taxon>Nitrobacteraceae</taxon>
        <taxon>Rhodopseudomonas</taxon>
    </lineage>
</organism>
<dbReference type="STRING" id="652103.Rpdx1_4323"/>
<proteinExistence type="predicted"/>
<dbReference type="OrthoDB" id="101857at2"/>
<evidence type="ECO:0000313" key="2">
    <source>
        <dbReference type="Proteomes" id="UP000001402"/>
    </source>
</evidence>
<reference evidence="1" key="1">
    <citation type="submission" date="2010-12" db="EMBL/GenBank/DDBJ databases">
        <title>Complete sequence of Rhodopseudomonas palustris DX-1.</title>
        <authorList>
            <consortium name="US DOE Joint Genome Institute"/>
            <person name="Lucas S."/>
            <person name="Copeland A."/>
            <person name="Lapidus A."/>
            <person name="Cheng J.-F."/>
            <person name="Goodwin L."/>
            <person name="Pitluck S."/>
            <person name="Misra M."/>
            <person name="Chertkov O."/>
            <person name="Detter J.C."/>
            <person name="Han C."/>
            <person name="Tapia R."/>
            <person name="Land M."/>
            <person name="Hauser L."/>
            <person name="Kyrpides N."/>
            <person name="Ivanova N."/>
            <person name="Ovchinnikova G."/>
            <person name="Logan B."/>
            <person name="Oda Y."/>
            <person name="Harwood C."/>
            <person name="Woyke T."/>
        </authorList>
    </citation>
    <scope>NUCLEOTIDE SEQUENCE [LARGE SCALE GENOMIC DNA]</scope>
    <source>
        <strain evidence="1">DX-1</strain>
    </source>
</reference>
<dbReference type="EMBL" id="CP002418">
    <property type="protein sequence ID" value="ADU45875.1"/>
    <property type="molecule type" value="Genomic_DNA"/>
</dbReference>
<accession>E6VN07</accession>
<sequence length="314" mass="36438">MKLTLLQNCIEPQHRNMIQKGFDAFDFCHNPRPELREFQIFKELFESGEYKKSDILGAVSIRFQGKSLLDGDDVRAWIGENPGYDVYVVNPYPQFVYTHKNLWQFSESTRDPDFTRKSQAVFDKVGIKVDLARTGHQTADVLSTCSYWFGSPAFWSAYMEDVVLPVLDAGRDLLGDDLYNFLYEPQFYYGRAIRSCGSLPFLLERSLSMYIANSPGIKSKFFPAPRERVLACCLFNFEKELVHLFGDMIDRWDAENYQGEAMEDYFAMASRMCGAGWRLYFKYHPISFEAEDVRSSKPWHDCLSPPRHNLQATK</sequence>
<dbReference type="Proteomes" id="UP000001402">
    <property type="component" value="Chromosome"/>
</dbReference>
<dbReference type="eggNOG" id="COG5010">
    <property type="taxonomic scope" value="Bacteria"/>
</dbReference>
<dbReference type="AlphaFoldDB" id="E6VN07"/>
<gene>
    <name evidence="1" type="ordered locus">Rpdx1_4323</name>
</gene>
<evidence type="ECO:0000313" key="1">
    <source>
        <dbReference type="EMBL" id="ADU45875.1"/>
    </source>
</evidence>
<dbReference type="HOGENOM" id="CLU_952107_0_0_5"/>
<dbReference type="BioCyc" id="RPAL652103:RPDX1_RS21355-MONOMER"/>
<dbReference type="KEGG" id="rpx:Rpdx1_4323"/>